<name>A0A919SKU5_9ACTN</name>
<proteinExistence type="predicted"/>
<dbReference type="SUPFAM" id="SSF51735">
    <property type="entry name" value="NAD(P)-binding Rossmann-fold domains"/>
    <property type="match status" value="1"/>
</dbReference>
<dbReference type="InterPro" id="IPR036291">
    <property type="entry name" value="NAD(P)-bd_dom_sf"/>
</dbReference>
<dbReference type="Pfam" id="PF13561">
    <property type="entry name" value="adh_short_C2"/>
    <property type="match status" value="1"/>
</dbReference>
<protein>
    <submittedName>
        <fullName evidence="1">Uncharacterized protein</fullName>
    </submittedName>
</protein>
<keyword evidence="2" id="KW-1185">Reference proteome</keyword>
<organism evidence="1 2">
    <name type="scientific">Winogradskya consettensis</name>
    <dbReference type="NCBI Taxonomy" id="113560"/>
    <lineage>
        <taxon>Bacteria</taxon>
        <taxon>Bacillati</taxon>
        <taxon>Actinomycetota</taxon>
        <taxon>Actinomycetes</taxon>
        <taxon>Micromonosporales</taxon>
        <taxon>Micromonosporaceae</taxon>
        <taxon>Winogradskya</taxon>
    </lineage>
</organism>
<sequence length="46" mass="4790">MFETVLPAGRLGEPDEVAAAALLLASDTATYVNGAEWFIDGGYTSV</sequence>
<gene>
    <name evidence="1" type="ORF">Aco04nite_41270</name>
</gene>
<reference evidence="1" key="1">
    <citation type="submission" date="2021-03" db="EMBL/GenBank/DDBJ databases">
        <title>Whole genome shotgun sequence of Actinoplanes consettensis NBRC 14913.</title>
        <authorList>
            <person name="Komaki H."/>
            <person name="Tamura T."/>
        </authorList>
    </citation>
    <scope>NUCLEOTIDE SEQUENCE</scope>
    <source>
        <strain evidence="1">NBRC 14913</strain>
    </source>
</reference>
<evidence type="ECO:0000313" key="1">
    <source>
        <dbReference type="EMBL" id="GIM74625.1"/>
    </source>
</evidence>
<comment type="caution">
    <text evidence="1">The sequence shown here is derived from an EMBL/GenBank/DDBJ whole genome shotgun (WGS) entry which is preliminary data.</text>
</comment>
<dbReference type="AlphaFoldDB" id="A0A919SKU5"/>
<dbReference type="Gene3D" id="3.40.50.720">
    <property type="entry name" value="NAD(P)-binding Rossmann-like Domain"/>
    <property type="match status" value="1"/>
</dbReference>
<dbReference type="Proteomes" id="UP000680865">
    <property type="component" value="Unassembled WGS sequence"/>
</dbReference>
<dbReference type="InterPro" id="IPR002347">
    <property type="entry name" value="SDR_fam"/>
</dbReference>
<accession>A0A919SKU5</accession>
<dbReference type="EMBL" id="BOQP01000021">
    <property type="protein sequence ID" value="GIM74625.1"/>
    <property type="molecule type" value="Genomic_DNA"/>
</dbReference>
<evidence type="ECO:0000313" key="2">
    <source>
        <dbReference type="Proteomes" id="UP000680865"/>
    </source>
</evidence>